<dbReference type="EC" id="1.3.-.-" evidence="11"/>
<organism evidence="13 14">
    <name type="scientific">Desulfobacter postgatei</name>
    <dbReference type="NCBI Taxonomy" id="2293"/>
    <lineage>
        <taxon>Bacteria</taxon>
        <taxon>Pseudomonadati</taxon>
        <taxon>Thermodesulfobacteriota</taxon>
        <taxon>Desulfobacteria</taxon>
        <taxon>Desulfobacterales</taxon>
        <taxon>Desulfobacteraceae</taxon>
        <taxon>Desulfobacter</taxon>
    </lineage>
</organism>
<evidence type="ECO:0000256" key="4">
    <source>
        <dbReference type="ARBA" id="ARBA00011669"/>
    </source>
</evidence>
<gene>
    <name evidence="11" type="primary">pyrD</name>
    <name evidence="13" type="ORF">CSA25_02345</name>
</gene>
<comment type="similarity">
    <text evidence="3 11">Belongs to the dihydroorotate dehydrogenase family. Type 1 subfamily.</text>
</comment>
<dbReference type="InterPro" id="IPR001295">
    <property type="entry name" value="Dihydroorotate_DH_CS"/>
</dbReference>
<dbReference type="PROSITE" id="PS00911">
    <property type="entry name" value="DHODEHASE_1"/>
    <property type="match status" value="1"/>
</dbReference>
<evidence type="ECO:0000256" key="9">
    <source>
        <dbReference type="ARBA" id="ARBA00023002"/>
    </source>
</evidence>
<evidence type="ECO:0000256" key="5">
    <source>
        <dbReference type="ARBA" id="ARBA00022490"/>
    </source>
</evidence>
<dbReference type="GO" id="GO:0006207">
    <property type="term" value="P:'de novo' pyrimidine nucleobase biosynthetic process"/>
    <property type="evidence" value="ECO:0007669"/>
    <property type="project" value="InterPro"/>
</dbReference>
<feature type="binding site" evidence="11">
    <location>
        <begin position="239"/>
        <end position="240"/>
    </location>
    <ligand>
        <name>FMN</name>
        <dbReference type="ChEBI" id="CHEBI:58210"/>
    </ligand>
</feature>
<dbReference type="PROSITE" id="PS00912">
    <property type="entry name" value="DHODEHASE_2"/>
    <property type="match status" value="1"/>
</dbReference>
<dbReference type="Proteomes" id="UP000231203">
    <property type="component" value="Unassembled WGS sequence"/>
</dbReference>
<feature type="binding site" evidence="11">
    <location>
        <position position="122"/>
    </location>
    <ligand>
        <name>substrate</name>
    </ligand>
</feature>
<dbReference type="InterPro" id="IPR005720">
    <property type="entry name" value="Dihydroorotate_DH_cat"/>
</dbReference>
<dbReference type="GO" id="GO:0004152">
    <property type="term" value="F:dihydroorotate dehydrogenase activity"/>
    <property type="evidence" value="ECO:0007669"/>
    <property type="project" value="UniProtKB-UniRule"/>
</dbReference>
<dbReference type="PANTHER" id="PTHR48109:SF1">
    <property type="entry name" value="DIHYDROOROTATE DEHYDROGENASE (FUMARATE)"/>
    <property type="match status" value="1"/>
</dbReference>
<evidence type="ECO:0000256" key="10">
    <source>
        <dbReference type="ARBA" id="ARBA00023027"/>
    </source>
</evidence>
<keyword evidence="5 11" id="KW-0963">Cytoplasm</keyword>
<dbReference type="Gene3D" id="3.20.20.70">
    <property type="entry name" value="Aldolase class I"/>
    <property type="match status" value="1"/>
</dbReference>
<comment type="pathway">
    <text evidence="2 11">Pyrimidine metabolism; UMP biosynthesis via de novo pathway.</text>
</comment>
<evidence type="ECO:0000256" key="7">
    <source>
        <dbReference type="ARBA" id="ARBA00022643"/>
    </source>
</evidence>
<keyword evidence="10" id="KW-0520">NAD</keyword>
<evidence type="ECO:0000256" key="2">
    <source>
        <dbReference type="ARBA" id="ARBA00004725"/>
    </source>
</evidence>
<evidence type="ECO:0000256" key="1">
    <source>
        <dbReference type="ARBA" id="ARBA00004496"/>
    </source>
</evidence>
<feature type="binding site" evidence="11">
    <location>
        <position position="186"/>
    </location>
    <ligand>
        <name>FMN</name>
        <dbReference type="ChEBI" id="CHEBI:58210"/>
    </ligand>
</feature>
<evidence type="ECO:0000256" key="3">
    <source>
        <dbReference type="ARBA" id="ARBA00008008"/>
    </source>
</evidence>
<feature type="binding site" evidence="11">
    <location>
        <position position="160"/>
    </location>
    <ligand>
        <name>FMN</name>
        <dbReference type="ChEBI" id="CHEBI:58210"/>
    </ligand>
</feature>
<dbReference type="PANTHER" id="PTHR48109">
    <property type="entry name" value="DIHYDROOROTATE DEHYDROGENASE (QUINONE), MITOCHONDRIAL-RELATED"/>
    <property type="match status" value="1"/>
</dbReference>
<dbReference type="UniPathway" id="UPA00070"/>
<dbReference type="GO" id="GO:0044205">
    <property type="term" value="P:'de novo' UMP biosynthetic process"/>
    <property type="evidence" value="ECO:0007669"/>
    <property type="project" value="UniProtKB-UniRule"/>
</dbReference>
<comment type="catalytic activity">
    <reaction evidence="11">
        <text>(S)-dihydroorotate + A = orotate + AH2</text>
        <dbReference type="Rhea" id="RHEA:18073"/>
        <dbReference type="ChEBI" id="CHEBI:13193"/>
        <dbReference type="ChEBI" id="CHEBI:17499"/>
        <dbReference type="ChEBI" id="CHEBI:30839"/>
        <dbReference type="ChEBI" id="CHEBI:30864"/>
    </reaction>
</comment>
<dbReference type="NCBIfam" id="TIGR01037">
    <property type="entry name" value="pyrD_sub1_fam"/>
    <property type="match status" value="1"/>
</dbReference>
<evidence type="ECO:0000256" key="8">
    <source>
        <dbReference type="ARBA" id="ARBA00022975"/>
    </source>
</evidence>
<feature type="binding site" evidence="11">
    <location>
        <position position="18"/>
    </location>
    <ligand>
        <name>FMN</name>
        <dbReference type="ChEBI" id="CHEBI:58210"/>
    </ligand>
</feature>
<comment type="subunit">
    <text evidence="4">Heterotetramer of 2 PyrK and 2 PyrD type B subunits.</text>
</comment>
<dbReference type="InterPro" id="IPR049622">
    <property type="entry name" value="Dihydroorotate_DH_I"/>
</dbReference>
<evidence type="ECO:0000313" key="14">
    <source>
        <dbReference type="Proteomes" id="UP000231203"/>
    </source>
</evidence>
<dbReference type="InterPro" id="IPR033888">
    <property type="entry name" value="DHOD_1B"/>
</dbReference>
<comment type="function">
    <text evidence="11">Catalyzes the conversion of dihydroorotate to orotate.</text>
</comment>
<sequence length="302" mass="32005">MQIRFLGKNLHTPMVLASGVLGNNKAILERVWENGCGLPTMKSIGPAPRDGHKNPTVIDLGNGMINAVGLPSPGYLNMEEEWQELSGRSFPINASIYGGSVDEFVRVAKFVSAKGPDFIELNISCPNSEKHGMIFGVNAQSSHDVVAAVKKVIHVPLIAKLTPAAPDIAAIAKACEDAGADAICAINTAGPGMVIDIESRSPVLAFKKGGLSGPMIKPIAVRCVYDIFQSVSIPIIGLGGISTGKDAIEMIMAGATLVGIGTAVRYRGITVFNRVNKEINDWLTAHNTNMEEIRGAAHRKTL</sequence>
<dbReference type="GO" id="GO:0005737">
    <property type="term" value="C:cytoplasm"/>
    <property type="evidence" value="ECO:0007669"/>
    <property type="project" value="UniProtKB-SubCell"/>
</dbReference>
<feature type="active site" description="Nucleophile" evidence="11">
    <location>
        <position position="125"/>
    </location>
</feature>
<comment type="caution">
    <text evidence="11">Lacks conserved residue(s) required for the propagation of feature annotation.</text>
</comment>
<protein>
    <recommendedName>
        <fullName evidence="11">Dihydroorotate dehydrogenase</fullName>
        <shortName evidence="11">DHOD</shortName>
        <shortName evidence="11">DHODase</shortName>
        <shortName evidence="11">DHOdehase</shortName>
        <ecNumber evidence="11">1.3.-.-</ecNumber>
    </recommendedName>
</protein>
<accession>A0A2G6MTS6</accession>
<dbReference type="Pfam" id="PF01180">
    <property type="entry name" value="DHO_dh"/>
    <property type="match status" value="1"/>
</dbReference>
<feature type="binding site" evidence="11">
    <location>
        <begin position="187"/>
        <end position="188"/>
    </location>
    <ligand>
        <name>substrate</name>
    </ligand>
</feature>
<feature type="binding site" evidence="11">
    <location>
        <begin position="261"/>
        <end position="262"/>
    </location>
    <ligand>
        <name>FMN</name>
        <dbReference type="ChEBI" id="CHEBI:58210"/>
    </ligand>
</feature>
<dbReference type="InterPro" id="IPR012135">
    <property type="entry name" value="Dihydroorotate_DH_1_2"/>
</dbReference>
<dbReference type="InterPro" id="IPR050074">
    <property type="entry name" value="DHO_dehydrogenase"/>
</dbReference>
<keyword evidence="6 11" id="KW-0285">Flavoprotein</keyword>
<evidence type="ECO:0000256" key="11">
    <source>
        <dbReference type="HAMAP-Rule" id="MF_00224"/>
    </source>
</evidence>
<comment type="caution">
    <text evidence="13">The sequence shown here is derived from an EMBL/GenBank/DDBJ whole genome shotgun (WGS) entry which is preliminary data.</text>
</comment>
<evidence type="ECO:0000259" key="12">
    <source>
        <dbReference type="Pfam" id="PF01180"/>
    </source>
</evidence>
<keyword evidence="9 11" id="KW-0560">Oxidoreductase</keyword>
<feature type="binding site" evidence="11">
    <location>
        <position position="42"/>
    </location>
    <ligand>
        <name>substrate</name>
    </ligand>
</feature>
<dbReference type="CDD" id="cd04740">
    <property type="entry name" value="DHOD_1B_like"/>
    <property type="match status" value="1"/>
</dbReference>
<proteinExistence type="inferred from homology"/>
<feature type="binding site" evidence="11">
    <location>
        <position position="213"/>
    </location>
    <ligand>
        <name>FMN</name>
        <dbReference type="ChEBI" id="CHEBI:58210"/>
    </ligand>
</feature>
<feature type="binding site" evidence="11">
    <location>
        <begin position="42"/>
        <end position="43"/>
    </location>
    <ligand>
        <name>FMN</name>
        <dbReference type="ChEBI" id="CHEBI:58210"/>
    </ligand>
</feature>
<dbReference type="NCBIfam" id="NF005574">
    <property type="entry name" value="PRK07259.1"/>
    <property type="match status" value="1"/>
</dbReference>
<feature type="domain" description="Dihydroorotate dehydrogenase catalytic" evidence="12">
    <location>
        <begin position="3"/>
        <end position="283"/>
    </location>
</feature>
<feature type="binding site" evidence="11">
    <location>
        <begin position="66"/>
        <end position="70"/>
    </location>
    <ligand>
        <name>substrate</name>
    </ligand>
</feature>
<dbReference type="PIRSF" id="PIRSF000164">
    <property type="entry name" value="DHO_oxidase"/>
    <property type="match status" value="1"/>
</dbReference>
<dbReference type="FunFam" id="3.20.20.70:FF:000027">
    <property type="entry name" value="Dihydropyrimidine dehydrogenase [NADP(+)]"/>
    <property type="match status" value="1"/>
</dbReference>
<comment type="cofactor">
    <cofactor evidence="11">
        <name>FMN</name>
        <dbReference type="ChEBI" id="CHEBI:58210"/>
    </cofactor>
    <text evidence="11">Binds 1 FMN per subunit.</text>
</comment>
<keyword evidence="7 11" id="KW-0288">FMN</keyword>
<dbReference type="SUPFAM" id="SSF51395">
    <property type="entry name" value="FMN-linked oxidoreductases"/>
    <property type="match status" value="1"/>
</dbReference>
<comment type="subcellular location">
    <subcellularLocation>
        <location evidence="1 11">Cytoplasm</location>
    </subcellularLocation>
</comment>
<name>A0A2G6MTS6_9BACT</name>
<keyword evidence="8 11" id="KW-0665">Pyrimidine biosynthesis</keyword>
<evidence type="ECO:0000256" key="6">
    <source>
        <dbReference type="ARBA" id="ARBA00022630"/>
    </source>
</evidence>
<dbReference type="InterPro" id="IPR013785">
    <property type="entry name" value="Aldolase_TIM"/>
</dbReference>
<reference evidence="13 14" key="1">
    <citation type="submission" date="2017-10" db="EMBL/GenBank/DDBJ databases">
        <title>Novel microbial diversity and functional potential in the marine mammal oral microbiome.</title>
        <authorList>
            <person name="Dudek N.K."/>
            <person name="Sun C.L."/>
            <person name="Burstein D."/>
            <person name="Kantor R.S."/>
            <person name="Aliaga Goltsman D.S."/>
            <person name="Bik E.M."/>
            <person name="Thomas B.C."/>
            <person name="Banfield J.F."/>
            <person name="Relman D.A."/>
        </authorList>
    </citation>
    <scope>NUCLEOTIDE SEQUENCE [LARGE SCALE GENOMIC DNA]</scope>
    <source>
        <strain evidence="13">DOLJORAL78_47_202</strain>
    </source>
</reference>
<dbReference type="HAMAP" id="MF_00224">
    <property type="entry name" value="DHO_dh_type1"/>
    <property type="match status" value="1"/>
</dbReference>
<evidence type="ECO:0000313" key="13">
    <source>
        <dbReference type="EMBL" id="PIE63019.1"/>
    </source>
</evidence>
<dbReference type="EMBL" id="PDTI01000021">
    <property type="protein sequence ID" value="PIE63019.1"/>
    <property type="molecule type" value="Genomic_DNA"/>
</dbReference>
<dbReference type="AlphaFoldDB" id="A0A2G6MTS6"/>
<dbReference type="InterPro" id="IPR024920">
    <property type="entry name" value="Dihydroorotate_DH_1"/>
</dbReference>
<feature type="binding site" evidence="11">
    <location>
        <position position="122"/>
    </location>
    <ligand>
        <name>FMN</name>
        <dbReference type="ChEBI" id="CHEBI:58210"/>
    </ligand>
</feature>